<organism evidence="2 3">
    <name type="scientific">Gymnopilus junonius</name>
    <name type="common">Spectacular rustgill mushroom</name>
    <name type="synonym">Gymnopilus spectabilis subsp. junonius</name>
    <dbReference type="NCBI Taxonomy" id="109634"/>
    <lineage>
        <taxon>Eukaryota</taxon>
        <taxon>Fungi</taxon>
        <taxon>Dikarya</taxon>
        <taxon>Basidiomycota</taxon>
        <taxon>Agaricomycotina</taxon>
        <taxon>Agaricomycetes</taxon>
        <taxon>Agaricomycetidae</taxon>
        <taxon>Agaricales</taxon>
        <taxon>Agaricineae</taxon>
        <taxon>Hymenogastraceae</taxon>
        <taxon>Gymnopilus</taxon>
    </lineage>
</organism>
<feature type="compositionally biased region" description="Low complexity" evidence="1">
    <location>
        <begin position="22"/>
        <end position="45"/>
    </location>
</feature>
<reference evidence="2" key="1">
    <citation type="submission" date="2020-11" db="EMBL/GenBank/DDBJ databases">
        <authorList>
            <consortium name="DOE Joint Genome Institute"/>
            <person name="Ahrendt S."/>
            <person name="Riley R."/>
            <person name="Andreopoulos W."/>
            <person name="LaButti K."/>
            <person name="Pangilinan J."/>
            <person name="Ruiz-duenas F.J."/>
            <person name="Barrasa J.M."/>
            <person name="Sanchez-Garcia M."/>
            <person name="Camarero S."/>
            <person name="Miyauchi S."/>
            <person name="Serrano A."/>
            <person name="Linde D."/>
            <person name="Babiker R."/>
            <person name="Drula E."/>
            <person name="Ayuso-Fernandez I."/>
            <person name="Pacheco R."/>
            <person name="Padilla G."/>
            <person name="Ferreira P."/>
            <person name="Barriuso J."/>
            <person name="Kellner H."/>
            <person name="Castanera R."/>
            <person name="Alfaro M."/>
            <person name="Ramirez L."/>
            <person name="Pisabarro A.G."/>
            <person name="Kuo A."/>
            <person name="Tritt A."/>
            <person name="Lipzen A."/>
            <person name="He G."/>
            <person name="Yan M."/>
            <person name="Ng V."/>
            <person name="Cullen D."/>
            <person name="Martin F."/>
            <person name="Rosso M.-N."/>
            <person name="Henrissat B."/>
            <person name="Hibbett D."/>
            <person name="Martinez A.T."/>
            <person name="Grigoriev I.V."/>
        </authorList>
    </citation>
    <scope>NUCLEOTIDE SEQUENCE</scope>
    <source>
        <strain evidence="2">AH 44721</strain>
    </source>
</reference>
<evidence type="ECO:0000313" key="2">
    <source>
        <dbReference type="EMBL" id="KAF8871777.1"/>
    </source>
</evidence>
<accession>A0A9P5N9U0</accession>
<keyword evidence="3" id="KW-1185">Reference proteome</keyword>
<evidence type="ECO:0000313" key="3">
    <source>
        <dbReference type="Proteomes" id="UP000724874"/>
    </source>
</evidence>
<comment type="caution">
    <text evidence="2">The sequence shown here is derived from an EMBL/GenBank/DDBJ whole genome shotgun (WGS) entry which is preliminary data.</text>
</comment>
<dbReference type="AlphaFoldDB" id="A0A9P5N9U0"/>
<dbReference type="EMBL" id="JADNYJ010000293">
    <property type="protein sequence ID" value="KAF8871777.1"/>
    <property type="molecule type" value="Genomic_DNA"/>
</dbReference>
<dbReference type="Proteomes" id="UP000724874">
    <property type="component" value="Unassembled WGS sequence"/>
</dbReference>
<evidence type="ECO:0000256" key="1">
    <source>
        <dbReference type="SAM" id="MobiDB-lite"/>
    </source>
</evidence>
<sequence length="552" mass="59956">MTTLTTFFPCLLRIAIINDSTRTSTTPRNSSNSSGSGRAELSSPSIPAPQPAHAHCRRNFGWCKPPSLIDDFCAGSDQEVCYLVRNALGCQEESSTSGHADFFVFGLTLRCRSGWTRETEKQMKMLRHEPGYSSKGRRPASGVLGNGPPPSSAWSSSSQLQLASAATYDFLLPARAVVPMPFLLRYFGFRPRLGILSNTRFGLQPAISWTTAAAVRGWSFDVNGFSWETSRFPQLRFWKCTLGLAVLSSSFMDSGVNVNAGTVLGPSFSFAHAASGGCWCWKLPYLLPPSTTTKPFKLHPPVKPDSRTPSAFFTDCQCKHLSRLSLFLQYNLAGVVIFINAHHFTLICLTASIIGNSTNPEPDLRHALLILQPVSPSVLIIGRYRHYGRFSHAFTVNVSLPSPMVMVLLHFLSSMMTQTSSFKSLQARACARGFSSSKPTPVGELFQWANSISFGTLTNFHPGPFSIPSHDHNPASRGGKASLCICRNVRTESSSALAKIVSSSFSEKFNFNVLINANAGVGYALSSAFNKSTRPVLAVVGLPPSSPSSPCT</sequence>
<feature type="region of interest" description="Disordered" evidence="1">
    <location>
        <begin position="128"/>
        <end position="152"/>
    </location>
</feature>
<feature type="region of interest" description="Disordered" evidence="1">
    <location>
        <begin position="22"/>
        <end position="50"/>
    </location>
</feature>
<name>A0A9P5N9U0_GYMJU</name>
<gene>
    <name evidence="2" type="ORF">CPB84DRAFT_1967647</name>
</gene>
<proteinExistence type="predicted"/>
<protein>
    <submittedName>
        <fullName evidence="2">Uncharacterized protein</fullName>
    </submittedName>
</protein>